<evidence type="ECO:0000256" key="2">
    <source>
        <dbReference type="SAM" id="MobiDB-lite"/>
    </source>
</evidence>
<dbReference type="AlphaFoldDB" id="Q21WA8"/>
<dbReference type="Pfam" id="PF13563">
    <property type="entry name" value="2_5_RNA_ligase2"/>
    <property type="match status" value="1"/>
</dbReference>
<dbReference type="Proteomes" id="UP000008332">
    <property type="component" value="Chromosome"/>
</dbReference>
<evidence type="ECO:0008006" key="5">
    <source>
        <dbReference type="Google" id="ProtNLM"/>
    </source>
</evidence>
<feature type="region of interest" description="Disordered" evidence="2">
    <location>
        <begin position="1"/>
        <end position="24"/>
    </location>
</feature>
<dbReference type="GO" id="GO:0004113">
    <property type="term" value="F:2',3'-cyclic-nucleotide 3'-phosphodiesterase activity"/>
    <property type="evidence" value="ECO:0007669"/>
    <property type="project" value="InterPro"/>
</dbReference>
<sequence length="205" mass="21965">MFEQFTLPGFDGAPPGAPPSAKASAKFPRGRAPYTLFFSIFPEADAANAIAIQGARLGREHGLLGKPLLAHRLHVTLHDLGGYAQLPPDIVRTAREAGDAVAAPAFDVVFDHAMSFPSSGTYVLCSGAGTAQLAAFRQSLGLAMDHAGLPVKRSFTPHMTVLYDRHPIAEHAIEPIIWTAKEFVLIKSHVGQGVHEVLGRWSLRA</sequence>
<dbReference type="OrthoDB" id="7061261at2"/>
<name>Q21WA8_ALBFT</name>
<organism evidence="3 4">
    <name type="scientific">Albidiferax ferrireducens (strain ATCC BAA-621 / DSM 15236 / T118)</name>
    <name type="common">Rhodoferax ferrireducens</name>
    <dbReference type="NCBI Taxonomy" id="338969"/>
    <lineage>
        <taxon>Bacteria</taxon>
        <taxon>Pseudomonadati</taxon>
        <taxon>Pseudomonadota</taxon>
        <taxon>Betaproteobacteria</taxon>
        <taxon>Burkholderiales</taxon>
        <taxon>Comamonadaceae</taxon>
        <taxon>Rhodoferax</taxon>
    </lineage>
</organism>
<keyword evidence="1" id="KW-0378">Hydrolase</keyword>
<dbReference type="EMBL" id="CP000267">
    <property type="protein sequence ID" value="ABD69945.1"/>
    <property type="molecule type" value="Genomic_DNA"/>
</dbReference>
<keyword evidence="4" id="KW-1185">Reference proteome</keyword>
<dbReference type="RefSeq" id="WP_011464513.1">
    <property type="nucleotide sequence ID" value="NC_007908.1"/>
</dbReference>
<dbReference type="InterPro" id="IPR009097">
    <property type="entry name" value="Cyclic_Pdiesterase"/>
</dbReference>
<dbReference type="eggNOG" id="COG1514">
    <property type="taxonomic scope" value="Bacteria"/>
</dbReference>
<accession>Q21WA8</accession>
<feature type="compositionally biased region" description="Low complexity" evidence="2">
    <location>
        <begin position="8"/>
        <end position="24"/>
    </location>
</feature>
<dbReference type="Gene3D" id="3.90.1140.10">
    <property type="entry name" value="Cyclic phosphodiesterase"/>
    <property type="match status" value="1"/>
</dbReference>
<evidence type="ECO:0000256" key="1">
    <source>
        <dbReference type="ARBA" id="ARBA00022801"/>
    </source>
</evidence>
<dbReference type="PANTHER" id="PTHR35561">
    <property type="entry name" value="RNA 2',3'-CYCLIC PHOSPHODIESTERASE"/>
    <property type="match status" value="1"/>
</dbReference>
<dbReference type="HOGENOM" id="CLU_081251_2_0_4"/>
<dbReference type="PANTHER" id="PTHR35561:SF1">
    <property type="entry name" value="RNA 2',3'-CYCLIC PHOSPHODIESTERASE"/>
    <property type="match status" value="1"/>
</dbReference>
<dbReference type="InterPro" id="IPR004175">
    <property type="entry name" value="RNA_CPDase"/>
</dbReference>
<proteinExistence type="predicted"/>
<evidence type="ECO:0000313" key="3">
    <source>
        <dbReference type="EMBL" id="ABD69945.1"/>
    </source>
</evidence>
<dbReference type="KEGG" id="rfr:Rfer_2222"/>
<evidence type="ECO:0000313" key="4">
    <source>
        <dbReference type="Proteomes" id="UP000008332"/>
    </source>
</evidence>
<dbReference type="SUPFAM" id="SSF55144">
    <property type="entry name" value="LigT-like"/>
    <property type="match status" value="1"/>
</dbReference>
<dbReference type="GO" id="GO:0008664">
    <property type="term" value="F:RNA 2',3'-cyclic 3'-phosphodiesterase activity"/>
    <property type="evidence" value="ECO:0007669"/>
    <property type="project" value="InterPro"/>
</dbReference>
<gene>
    <name evidence="3" type="ordered locus">Rfer_2222</name>
</gene>
<reference evidence="4" key="1">
    <citation type="submission" date="2006-02" db="EMBL/GenBank/DDBJ databases">
        <title>Complete sequence of chromosome of Rhodoferax ferrireducens DSM 15236.</title>
        <authorList>
            <person name="Copeland A."/>
            <person name="Lucas S."/>
            <person name="Lapidus A."/>
            <person name="Barry K."/>
            <person name="Detter J.C."/>
            <person name="Glavina del Rio T."/>
            <person name="Hammon N."/>
            <person name="Israni S."/>
            <person name="Pitluck S."/>
            <person name="Brettin T."/>
            <person name="Bruce D."/>
            <person name="Han C."/>
            <person name="Tapia R."/>
            <person name="Gilna P."/>
            <person name="Kiss H."/>
            <person name="Schmutz J."/>
            <person name="Larimer F."/>
            <person name="Land M."/>
            <person name="Kyrpides N."/>
            <person name="Ivanova N."/>
            <person name="Richardson P."/>
        </authorList>
    </citation>
    <scope>NUCLEOTIDE SEQUENCE [LARGE SCALE GENOMIC DNA]</scope>
    <source>
        <strain evidence="4">ATCC BAA-621 / DSM 15236 / T118</strain>
    </source>
</reference>
<protein>
    <recommendedName>
        <fullName evidence="5">2'-5' RNA ligase</fullName>
    </recommendedName>
</protein>
<dbReference type="STRING" id="338969.Rfer_2222"/>